<keyword evidence="9" id="KW-0594">Phospholipid biosynthesis</keyword>
<evidence type="ECO:0000256" key="7">
    <source>
        <dbReference type="ARBA" id="ARBA00022840"/>
    </source>
</evidence>
<evidence type="ECO:0000256" key="1">
    <source>
        <dbReference type="ARBA" id="ARBA00001946"/>
    </source>
</evidence>
<dbReference type="Gene3D" id="3.40.50.10330">
    <property type="entry name" value="Probable inorganic polyphosphate/atp-NAD kinase, domain 1"/>
    <property type="match status" value="1"/>
</dbReference>
<dbReference type="RefSeq" id="WP_101648047.1">
    <property type="nucleotide sequence ID" value="NZ_PGVE01000042.1"/>
</dbReference>
<evidence type="ECO:0000256" key="4">
    <source>
        <dbReference type="ARBA" id="ARBA00022679"/>
    </source>
</evidence>
<keyword evidence="4" id="KW-0808">Transferase</keyword>
<evidence type="ECO:0000256" key="2">
    <source>
        <dbReference type="ARBA" id="ARBA00005983"/>
    </source>
</evidence>
<dbReference type="InterPro" id="IPR016064">
    <property type="entry name" value="NAD/diacylglycerol_kinase_sf"/>
</dbReference>
<reference evidence="12 13" key="1">
    <citation type="submission" date="2017-11" db="EMBL/GenBank/DDBJ databases">
        <title>Comparitive Functional Genomics of Dry Heat Resistant strains isolated from the Viking Spacecraft.</title>
        <authorList>
            <person name="Seuylemezian A."/>
            <person name="Cooper K."/>
            <person name="Vaishampayan P."/>
        </authorList>
    </citation>
    <scope>NUCLEOTIDE SEQUENCE [LARGE SCALE GENOMIC DNA]</scope>
    <source>
        <strain evidence="12 13">V32-6</strain>
    </source>
</reference>
<dbReference type="Proteomes" id="UP000234950">
    <property type="component" value="Unassembled WGS sequence"/>
</dbReference>
<dbReference type="InterPro" id="IPR050187">
    <property type="entry name" value="Lipid_Phosphate_FormReg"/>
</dbReference>
<proteinExistence type="inferred from homology"/>
<evidence type="ECO:0000256" key="3">
    <source>
        <dbReference type="ARBA" id="ARBA00022516"/>
    </source>
</evidence>
<comment type="cofactor">
    <cofactor evidence="1">
        <name>Mg(2+)</name>
        <dbReference type="ChEBI" id="CHEBI:18420"/>
    </cofactor>
</comment>
<dbReference type="InterPro" id="IPR045540">
    <property type="entry name" value="YegS/DAGK_C"/>
</dbReference>
<dbReference type="Pfam" id="PF00781">
    <property type="entry name" value="DAGK_cat"/>
    <property type="match status" value="1"/>
</dbReference>
<dbReference type="SMART" id="SM00046">
    <property type="entry name" value="DAGKc"/>
    <property type="match status" value="1"/>
</dbReference>
<dbReference type="Pfam" id="PF19279">
    <property type="entry name" value="YegS_C"/>
    <property type="match status" value="1"/>
</dbReference>
<organism evidence="12 13">
    <name type="scientific">Neobacillus cucumis</name>
    <dbReference type="NCBI Taxonomy" id="1740721"/>
    <lineage>
        <taxon>Bacteria</taxon>
        <taxon>Bacillati</taxon>
        <taxon>Bacillota</taxon>
        <taxon>Bacilli</taxon>
        <taxon>Bacillales</taxon>
        <taxon>Bacillaceae</taxon>
        <taxon>Neobacillus</taxon>
    </lineage>
</organism>
<dbReference type="GO" id="GO:0005524">
    <property type="term" value="F:ATP binding"/>
    <property type="evidence" value="ECO:0007669"/>
    <property type="project" value="UniProtKB-KW"/>
</dbReference>
<dbReference type="OrthoDB" id="142078at2"/>
<dbReference type="GO" id="GO:0005886">
    <property type="term" value="C:plasma membrane"/>
    <property type="evidence" value="ECO:0007669"/>
    <property type="project" value="TreeGrafter"/>
</dbReference>
<dbReference type="GO" id="GO:0004143">
    <property type="term" value="F:ATP-dependent diacylglycerol kinase activity"/>
    <property type="evidence" value="ECO:0007669"/>
    <property type="project" value="TreeGrafter"/>
</dbReference>
<sequence length="296" mass="32920">MQYKRGLLIYNGNAGQKDIKQALGVSVPILSSSISNLMIVQTQRINHAKELCELYGPAVDLVIILGGDGTVHECINGLSNLEHRPMIGILPAGTCNDFSRTLMIDQDIGIAANQIINGECMPVDVLKVDEQYCLNFWATGLIAETSNNIKQTEKDHFGKISYLLSAIRTMKNMDPFHYVLEIDGQRMEGEALLIIAANGNYIGANRMPFEAISFHDGLADVIIIKHTNLTLLKELFTTDITIQNNELSQEMEHYAGKSITIHTKEDMDADMDGEVYTKTPSHITVLKHHLHMLKAK</sequence>
<evidence type="ECO:0000256" key="9">
    <source>
        <dbReference type="ARBA" id="ARBA00023209"/>
    </source>
</evidence>
<protein>
    <submittedName>
        <fullName evidence="12">Lipid kinase</fullName>
    </submittedName>
</protein>
<dbReference type="Gene3D" id="2.60.200.40">
    <property type="match status" value="1"/>
</dbReference>
<keyword evidence="3" id="KW-0444">Lipid biosynthesis</keyword>
<dbReference type="PROSITE" id="PS50146">
    <property type="entry name" value="DAGK"/>
    <property type="match status" value="1"/>
</dbReference>
<accession>A0A2N5HH77</accession>
<keyword evidence="7" id="KW-0067">ATP-binding</keyword>
<dbReference type="PANTHER" id="PTHR12358:SF107">
    <property type="entry name" value="LIPID KINASE BMRU-RELATED"/>
    <property type="match status" value="1"/>
</dbReference>
<dbReference type="NCBIfam" id="TIGR00147">
    <property type="entry name" value="YegS/Rv2252/BmrU family lipid kinase"/>
    <property type="match status" value="1"/>
</dbReference>
<dbReference type="InterPro" id="IPR005218">
    <property type="entry name" value="Diacylglycerol/lipid_kinase"/>
</dbReference>
<feature type="domain" description="DAGKc" evidence="11">
    <location>
        <begin position="1"/>
        <end position="132"/>
    </location>
</feature>
<keyword evidence="8" id="KW-0443">Lipid metabolism</keyword>
<evidence type="ECO:0000256" key="10">
    <source>
        <dbReference type="ARBA" id="ARBA00023264"/>
    </source>
</evidence>
<keyword evidence="6 12" id="KW-0418">Kinase</keyword>
<evidence type="ECO:0000256" key="6">
    <source>
        <dbReference type="ARBA" id="ARBA00022777"/>
    </source>
</evidence>
<dbReference type="GO" id="GO:0008654">
    <property type="term" value="P:phospholipid biosynthetic process"/>
    <property type="evidence" value="ECO:0007669"/>
    <property type="project" value="UniProtKB-KW"/>
</dbReference>
<keyword evidence="5" id="KW-0547">Nucleotide-binding</keyword>
<dbReference type="EMBL" id="PGVE01000042">
    <property type="protein sequence ID" value="PLS04870.1"/>
    <property type="molecule type" value="Genomic_DNA"/>
</dbReference>
<evidence type="ECO:0000313" key="12">
    <source>
        <dbReference type="EMBL" id="PLS04870.1"/>
    </source>
</evidence>
<name>A0A2N5HH77_9BACI</name>
<dbReference type="PANTHER" id="PTHR12358">
    <property type="entry name" value="SPHINGOSINE KINASE"/>
    <property type="match status" value="1"/>
</dbReference>
<evidence type="ECO:0000259" key="11">
    <source>
        <dbReference type="PROSITE" id="PS50146"/>
    </source>
</evidence>
<comment type="caution">
    <text evidence="12">The sequence shown here is derived from an EMBL/GenBank/DDBJ whole genome shotgun (WGS) entry which is preliminary data.</text>
</comment>
<keyword evidence="13" id="KW-1185">Reference proteome</keyword>
<comment type="similarity">
    <text evidence="2">Belongs to the diacylglycerol/lipid kinase family.</text>
</comment>
<evidence type="ECO:0000256" key="8">
    <source>
        <dbReference type="ARBA" id="ARBA00023098"/>
    </source>
</evidence>
<dbReference type="AlphaFoldDB" id="A0A2N5HH77"/>
<dbReference type="SUPFAM" id="SSF111331">
    <property type="entry name" value="NAD kinase/diacylglycerol kinase-like"/>
    <property type="match status" value="1"/>
</dbReference>
<keyword evidence="10" id="KW-1208">Phospholipid metabolism</keyword>
<evidence type="ECO:0000313" key="13">
    <source>
        <dbReference type="Proteomes" id="UP000234950"/>
    </source>
</evidence>
<dbReference type="InterPro" id="IPR001206">
    <property type="entry name" value="Diacylglycerol_kinase_cat_dom"/>
</dbReference>
<evidence type="ECO:0000256" key="5">
    <source>
        <dbReference type="ARBA" id="ARBA00022741"/>
    </source>
</evidence>
<gene>
    <name evidence="12" type="ORF">CVD27_11530</name>
</gene>
<dbReference type="InterPro" id="IPR017438">
    <property type="entry name" value="ATP-NAD_kinase_N"/>
</dbReference>